<organism evidence="1 2">
    <name type="scientific">Nonomuraea africana</name>
    <dbReference type="NCBI Taxonomy" id="46171"/>
    <lineage>
        <taxon>Bacteria</taxon>
        <taxon>Bacillati</taxon>
        <taxon>Actinomycetota</taxon>
        <taxon>Actinomycetes</taxon>
        <taxon>Streptosporangiales</taxon>
        <taxon>Streptosporangiaceae</taxon>
        <taxon>Nonomuraea</taxon>
    </lineage>
</organism>
<accession>A0ABR9KPT3</accession>
<proteinExistence type="predicted"/>
<evidence type="ECO:0008006" key="3">
    <source>
        <dbReference type="Google" id="ProtNLM"/>
    </source>
</evidence>
<comment type="caution">
    <text evidence="1">The sequence shown here is derived from an EMBL/GenBank/DDBJ whole genome shotgun (WGS) entry which is preliminary data.</text>
</comment>
<protein>
    <recommendedName>
        <fullName evidence="3">Sigma-70 family RNA polymerase sigma factor</fullName>
    </recommendedName>
</protein>
<evidence type="ECO:0000313" key="2">
    <source>
        <dbReference type="Proteomes" id="UP000661607"/>
    </source>
</evidence>
<evidence type="ECO:0000313" key="1">
    <source>
        <dbReference type="EMBL" id="MBE1563623.1"/>
    </source>
</evidence>
<name>A0ABR9KPT3_9ACTN</name>
<gene>
    <name evidence="1" type="ORF">H4W81_006402</name>
</gene>
<sequence>MTRSRLVVEHAERDPAQALRDLLEQAIESLREDARSVKFHRALAATFLHGAPTQELAAERLGLPFTTYRRHLVPGIERVCAHLWHRELYGTGVAHSHAG</sequence>
<keyword evidence="2" id="KW-1185">Reference proteome</keyword>
<dbReference type="Proteomes" id="UP000661607">
    <property type="component" value="Unassembled WGS sequence"/>
</dbReference>
<dbReference type="RefSeq" id="WP_192778160.1">
    <property type="nucleotide sequence ID" value="NZ_BAAASY010000046.1"/>
</dbReference>
<reference evidence="1 2" key="1">
    <citation type="submission" date="2020-10" db="EMBL/GenBank/DDBJ databases">
        <title>Sequencing the genomes of 1000 actinobacteria strains.</title>
        <authorList>
            <person name="Klenk H.-P."/>
        </authorList>
    </citation>
    <scope>NUCLEOTIDE SEQUENCE [LARGE SCALE GENOMIC DNA]</scope>
    <source>
        <strain evidence="1 2">DSM 43748</strain>
    </source>
</reference>
<dbReference type="EMBL" id="JADBEF010000001">
    <property type="protein sequence ID" value="MBE1563623.1"/>
    <property type="molecule type" value="Genomic_DNA"/>
</dbReference>